<dbReference type="InterPro" id="IPR053781">
    <property type="entry name" value="F-box_AtFBL13-like"/>
</dbReference>
<dbReference type="Gramene" id="rna38978">
    <property type="protein sequence ID" value="RHN44813.1"/>
    <property type="gene ID" value="gene38978"/>
</dbReference>
<feature type="domain" description="F-box" evidence="1">
    <location>
        <begin position="22"/>
        <end position="56"/>
    </location>
</feature>
<dbReference type="InterPro" id="IPR001810">
    <property type="entry name" value="F-box_dom"/>
</dbReference>
<dbReference type="SUPFAM" id="SSF52047">
    <property type="entry name" value="RNI-like"/>
    <property type="match status" value="1"/>
</dbReference>
<comment type="caution">
    <text evidence="3">The sequence shown here is derived from an EMBL/GenBank/DDBJ whole genome shotgun (WGS) entry which is preliminary data.</text>
</comment>
<dbReference type="PANTHER" id="PTHR34145:SF28">
    <property type="entry name" value="F-BOX DOMAIN-CONTAINING PROTEIN"/>
    <property type="match status" value="1"/>
</dbReference>
<gene>
    <name evidence="3" type="ORF">MtrunA17_Chr7g0223491</name>
</gene>
<reference evidence="4" key="1">
    <citation type="journal article" date="2018" name="Nat. Plants">
        <title>Whole-genome landscape of Medicago truncatula symbiotic genes.</title>
        <authorList>
            <person name="Pecrix Y."/>
            <person name="Staton S.E."/>
            <person name="Sallet E."/>
            <person name="Lelandais-Briere C."/>
            <person name="Moreau S."/>
            <person name="Carrere S."/>
            <person name="Blein T."/>
            <person name="Jardinaud M.F."/>
            <person name="Latrasse D."/>
            <person name="Zouine M."/>
            <person name="Zahm M."/>
            <person name="Kreplak J."/>
            <person name="Mayjonade B."/>
            <person name="Satge C."/>
            <person name="Perez M."/>
            <person name="Cauet S."/>
            <person name="Marande W."/>
            <person name="Chantry-Darmon C."/>
            <person name="Lopez-Roques C."/>
            <person name="Bouchez O."/>
            <person name="Berard A."/>
            <person name="Debelle F."/>
            <person name="Munos S."/>
            <person name="Bendahmane A."/>
            <person name="Berges H."/>
            <person name="Niebel A."/>
            <person name="Buitink J."/>
            <person name="Frugier F."/>
            <person name="Benhamed M."/>
            <person name="Crespi M."/>
            <person name="Gouzy J."/>
            <person name="Gamas P."/>
        </authorList>
    </citation>
    <scope>NUCLEOTIDE SEQUENCE [LARGE SCALE GENOMIC DNA]</scope>
    <source>
        <strain evidence="4">cv. Jemalong A17</strain>
    </source>
</reference>
<dbReference type="PANTHER" id="PTHR34145">
    <property type="entry name" value="OS02G0105600 PROTEIN"/>
    <property type="match status" value="1"/>
</dbReference>
<name>A0A396GWD2_MEDTR</name>
<evidence type="ECO:0000259" key="2">
    <source>
        <dbReference type="Pfam" id="PF23622"/>
    </source>
</evidence>
<dbReference type="InterPro" id="IPR032675">
    <property type="entry name" value="LRR_dom_sf"/>
</dbReference>
<dbReference type="InterPro" id="IPR053772">
    <property type="entry name" value="At1g61320/At1g61330-like"/>
</dbReference>
<dbReference type="Pfam" id="PF00646">
    <property type="entry name" value="F-box"/>
    <property type="match status" value="1"/>
</dbReference>
<evidence type="ECO:0000313" key="4">
    <source>
        <dbReference type="Proteomes" id="UP000265566"/>
    </source>
</evidence>
<dbReference type="Pfam" id="PF23622">
    <property type="entry name" value="LRR_At1g61320_AtMIF1"/>
    <property type="match status" value="1"/>
</dbReference>
<dbReference type="InterPro" id="IPR055357">
    <property type="entry name" value="LRR_At1g61320_AtMIF1"/>
</dbReference>
<organism evidence="3 4">
    <name type="scientific">Medicago truncatula</name>
    <name type="common">Barrel medic</name>
    <name type="synonym">Medicago tribuloides</name>
    <dbReference type="NCBI Taxonomy" id="3880"/>
    <lineage>
        <taxon>Eukaryota</taxon>
        <taxon>Viridiplantae</taxon>
        <taxon>Streptophyta</taxon>
        <taxon>Embryophyta</taxon>
        <taxon>Tracheophyta</taxon>
        <taxon>Spermatophyta</taxon>
        <taxon>Magnoliopsida</taxon>
        <taxon>eudicotyledons</taxon>
        <taxon>Gunneridae</taxon>
        <taxon>Pentapetalae</taxon>
        <taxon>rosids</taxon>
        <taxon>fabids</taxon>
        <taxon>Fabales</taxon>
        <taxon>Fabaceae</taxon>
        <taxon>Papilionoideae</taxon>
        <taxon>50 kb inversion clade</taxon>
        <taxon>NPAAA clade</taxon>
        <taxon>Hologalegina</taxon>
        <taxon>IRL clade</taxon>
        <taxon>Trifolieae</taxon>
        <taxon>Medicago</taxon>
    </lineage>
</organism>
<dbReference type="Gene3D" id="3.80.10.10">
    <property type="entry name" value="Ribonuclease Inhibitor"/>
    <property type="match status" value="1"/>
</dbReference>
<dbReference type="AlphaFoldDB" id="A0A396GWD2"/>
<dbReference type="Proteomes" id="UP000265566">
    <property type="component" value="Chromosome 7"/>
</dbReference>
<dbReference type="Gene3D" id="1.20.1280.50">
    <property type="match status" value="1"/>
</dbReference>
<evidence type="ECO:0000259" key="1">
    <source>
        <dbReference type="Pfam" id="PF00646"/>
    </source>
</evidence>
<dbReference type="CDD" id="cd22160">
    <property type="entry name" value="F-box_AtFBL13-like"/>
    <property type="match status" value="1"/>
</dbReference>
<dbReference type="EMBL" id="PSQE01000007">
    <property type="protein sequence ID" value="RHN44813.1"/>
    <property type="molecule type" value="Genomic_DNA"/>
</dbReference>
<feature type="domain" description="At1g61320/AtMIF1 LRR" evidence="2">
    <location>
        <begin position="94"/>
        <end position="202"/>
    </location>
</feature>
<dbReference type="SUPFAM" id="SSF81383">
    <property type="entry name" value="F-box domain"/>
    <property type="match status" value="1"/>
</dbReference>
<evidence type="ECO:0000313" key="3">
    <source>
        <dbReference type="EMBL" id="RHN44813.1"/>
    </source>
</evidence>
<proteinExistence type="predicted"/>
<dbReference type="InterPro" id="IPR036047">
    <property type="entry name" value="F-box-like_dom_sf"/>
</dbReference>
<protein>
    <submittedName>
        <fullName evidence="3">Putative F-box domain, leucine-rich repeat domain, L domain-containing protein</fullName>
    </submittedName>
</protein>
<accession>A0A396GWD2</accession>
<sequence length="365" mass="42259">MISFSVVLVAFTTEMEQEEDRLSNLPKIILHHILSRLPEKDAARTSVLSKAWTYTWLTFPILYFSDNKFIGWLPQSMDDVKRKRRKFIDYVTRTLSSCRNLKGLYLLSLKGNTITDKWFLELFLKFAFLERLKFVKCTMSETINISSVQLKVLELSHCHNMKEVNIDAPNLLSCEYIINGDLKPNISFVKSSSKLKVDVQINTGYLDLGNLKEFLQNIKPGNVLTSLSLFIFELTEDEFNPTVFQVSSPPPSIKHLHLHSFPKNVTLYSSLLSILPSSCCFATISMRMHPCFCSREFIEFFYETLMRRKDDDCFCSSNDTKCWWHGLKDLKVTRSMKIDENVDFKTLLESSPTFSASDISFILEF</sequence>